<dbReference type="PANTHER" id="PTHR42889:SF1">
    <property type="entry name" value="BLR3681 PROTEIN"/>
    <property type="match status" value="1"/>
</dbReference>
<evidence type="ECO:0000259" key="2">
    <source>
        <dbReference type="Pfam" id="PF04909"/>
    </source>
</evidence>
<reference evidence="3" key="1">
    <citation type="submission" date="2022-09" db="EMBL/GenBank/DDBJ databases">
        <title>The genome sequence of Tsuneonella sp. YG55.</title>
        <authorList>
            <person name="Liu Y."/>
        </authorList>
    </citation>
    <scope>NUCLEOTIDE SEQUENCE</scope>
    <source>
        <strain evidence="3">YG55</strain>
    </source>
</reference>
<dbReference type="Pfam" id="PF04909">
    <property type="entry name" value="Amidohydro_2"/>
    <property type="match status" value="1"/>
</dbReference>
<dbReference type="InterPro" id="IPR006680">
    <property type="entry name" value="Amidohydro-rel"/>
</dbReference>
<organism evidence="3 4">
    <name type="scientific">Tsuneonella litorea</name>
    <dbReference type="NCBI Taxonomy" id="2976475"/>
    <lineage>
        <taxon>Bacteria</taxon>
        <taxon>Pseudomonadati</taxon>
        <taxon>Pseudomonadota</taxon>
        <taxon>Alphaproteobacteria</taxon>
        <taxon>Sphingomonadales</taxon>
        <taxon>Erythrobacteraceae</taxon>
        <taxon>Tsuneonella</taxon>
    </lineage>
</organism>
<evidence type="ECO:0000256" key="1">
    <source>
        <dbReference type="SAM" id="MobiDB-lite"/>
    </source>
</evidence>
<sequence length="369" mass="40839">MIGGKFVIDAVAHAYNHLPSNWEDPVLGHAMVELAYHLAADPPDPRYAMSREDYLIDWQMDDVANFMFHESDIDVAIIHPLAIAAFKDGYSSVAKAIEGTSKWPNRFIGAYACVDPLRGADALRDMEEQAAAYKPLGLKLYPTSWDGKGPVSWRMDDPKLIYPLYEKAQKLGINTVAVHKAVPIGPFAVGDAYNPNDIENAANDFPDINFEIVHGGLAFMEETAWLLARFGNIAINMEIQNILVERRPRAFAEVLLGLCRVGGADMLERMYWGTGGTLVHNQPALEAFEAFEFPEDLLDSAGLFKPIRQITEQDKANILAGTFARLHDLDIPALKRGIEGDEFARAPGEPVKPPFSTLGQSNTEHTLYA</sequence>
<evidence type="ECO:0000313" key="3">
    <source>
        <dbReference type="EMBL" id="MCT2559577.1"/>
    </source>
</evidence>
<dbReference type="EMBL" id="JAOAMV010000005">
    <property type="protein sequence ID" value="MCT2559577.1"/>
    <property type="molecule type" value="Genomic_DNA"/>
</dbReference>
<dbReference type="AlphaFoldDB" id="A0A9X3AND6"/>
<accession>A0A9X3AND6</accession>
<comment type="caution">
    <text evidence="3">The sequence shown here is derived from an EMBL/GenBank/DDBJ whole genome shotgun (WGS) entry which is preliminary data.</text>
</comment>
<dbReference type="Gene3D" id="3.20.20.140">
    <property type="entry name" value="Metal-dependent hydrolases"/>
    <property type="match status" value="1"/>
</dbReference>
<proteinExistence type="predicted"/>
<dbReference type="SUPFAM" id="SSF51556">
    <property type="entry name" value="Metallo-dependent hydrolases"/>
    <property type="match status" value="1"/>
</dbReference>
<dbReference type="Proteomes" id="UP001142648">
    <property type="component" value="Unassembled WGS sequence"/>
</dbReference>
<dbReference type="GO" id="GO:0016787">
    <property type="term" value="F:hydrolase activity"/>
    <property type="evidence" value="ECO:0007669"/>
    <property type="project" value="InterPro"/>
</dbReference>
<gene>
    <name evidence="3" type="ORF">N0B51_11365</name>
</gene>
<protein>
    <submittedName>
        <fullName evidence="3">Amidohydrolase family protein</fullName>
    </submittedName>
</protein>
<feature type="domain" description="Amidohydrolase-related" evidence="2">
    <location>
        <begin position="12"/>
        <end position="326"/>
    </location>
</feature>
<dbReference type="PANTHER" id="PTHR42889">
    <property type="entry name" value="BLR3681 PROTEIN"/>
    <property type="match status" value="1"/>
</dbReference>
<dbReference type="RefSeq" id="WP_259962484.1">
    <property type="nucleotide sequence ID" value="NZ_JAOAMV010000005.1"/>
</dbReference>
<feature type="region of interest" description="Disordered" evidence="1">
    <location>
        <begin position="345"/>
        <end position="369"/>
    </location>
</feature>
<evidence type="ECO:0000313" key="4">
    <source>
        <dbReference type="Proteomes" id="UP001142648"/>
    </source>
</evidence>
<name>A0A9X3AND6_9SPHN</name>
<keyword evidence="4" id="KW-1185">Reference proteome</keyword>
<feature type="compositionally biased region" description="Polar residues" evidence="1">
    <location>
        <begin position="357"/>
        <end position="369"/>
    </location>
</feature>
<dbReference type="InterPro" id="IPR032466">
    <property type="entry name" value="Metal_Hydrolase"/>
</dbReference>